<sequence>MTYKTDAAELTEERPAFSNFDLRVSRVRQLSPHFTRVTFAGEELAYFGTEGLDQRIKVVLPLPDTGFDTFPMGADWYSEWRDLPEHQRNPFRTYSIRDIRVEDRELDVDFVAHGDGGPASQWAASARAGDRVVVVGPDSRSAARGVGLTWNPGSAKHLLIAGDETAVPAVSAILESLPRDAVGRVFLEVPCPDDILPLDAPTGVIVQWIPRMAPERDYGLGLVASVCDWVREHVRTVSSPASTIDDIDVDREILWDVPDGVDAPGAGDMYAWIAGEASAIKTIRRFLVSESGLDRRSVAFMGYWRLGRAES</sequence>
<dbReference type="InterPro" id="IPR017938">
    <property type="entry name" value="Riboflavin_synthase-like_b-brl"/>
</dbReference>
<dbReference type="PANTHER" id="PTHR30157:SF0">
    <property type="entry name" value="NADPH-DEPENDENT FERRIC-CHELATE REDUCTASE"/>
    <property type="match status" value="1"/>
</dbReference>
<dbReference type="Gene3D" id="2.40.30.10">
    <property type="entry name" value="Translation factors"/>
    <property type="match status" value="1"/>
</dbReference>
<dbReference type="Proteomes" id="UP000221369">
    <property type="component" value="Unassembled WGS sequence"/>
</dbReference>
<dbReference type="InterPro" id="IPR017927">
    <property type="entry name" value="FAD-bd_FR_type"/>
</dbReference>
<dbReference type="SUPFAM" id="SSF63380">
    <property type="entry name" value="Riboflavin synthase domain-like"/>
    <property type="match status" value="1"/>
</dbReference>
<protein>
    <submittedName>
        <fullName evidence="2">NADPH-dependent ferric siderophore reductase</fullName>
    </submittedName>
</protein>
<evidence type="ECO:0000259" key="1">
    <source>
        <dbReference type="PROSITE" id="PS51384"/>
    </source>
</evidence>
<dbReference type="CDD" id="cd06193">
    <property type="entry name" value="siderophore_interacting"/>
    <property type="match status" value="1"/>
</dbReference>
<dbReference type="PROSITE" id="PS51384">
    <property type="entry name" value="FAD_FR"/>
    <property type="match status" value="1"/>
</dbReference>
<dbReference type="InterPro" id="IPR007037">
    <property type="entry name" value="SIP_rossman_dom"/>
</dbReference>
<dbReference type="Gene3D" id="3.40.50.80">
    <property type="entry name" value="Nucleotide-binding domain of ferredoxin-NADP reductase (FNR) module"/>
    <property type="match status" value="1"/>
</dbReference>
<evidence type="ECO:0000313" key="2">
    <source>
        <dbReference type="EMBL" id="PFG30902.1"/>
    </source>
</evidence>
<comment type="caution">
    <text evidence="2">The sequence shown here is derived from an EMBL/GenBank/DDBJ whole genome shotgun (WGS) entry which is preliminary data.</text>
</comment>
<accession>A0A2A9DY42</accession>
<dbReference type="PANTHER" id="PTHR30157">
    <property type="entry name" value="FERRIC REDUCTASE, NADPH-DEPENDENT"/>
    <property type="match status" value="1"/>
</dbReference>
<dbReference type="AlphaFoldDB" id="A0A2A9DY42"/>
<dbReference type="EMBL" id="PDJE01000001">
    <property type="protein sequence ID" value="PFG30902.1"/>
    <property type="molecule type" value="Genomic_DNA"/>
</dbReference>
<evidence type="ECO:0000313" key="3">
    <source>
        <dbReference type="Proteomes" id="UP000221369"/>
    </source>
</evidence>
<dbReference type="InterPro" id="IPR039374">
    <property type="entry name" value="SIP_fam"/>
</dbReference>
<reference evidence="2 3" key="1">
    <citation type="submission" date="2017-10" db="EMBL/GenBank/DDBJ databases">
        <title>Sequencing the genomes of 1000 actinobacteria strains.</title>
        <authorList>
            <person name="Klenk H.-P."/>
        </authorList>
    </citation>
    <scope>NUCLEOTIDE SEQUENCE [LARGE SCALE GENOMIC DNA]</scope>
    <source>
        <strain evidence="2 3">DSM 21798</strain>
    </source>
</reference>
<feature type="domain" description="FAD-binding FR-type" evidence="1">
    <location>
        <begin position="17"/>
        <end position="144"/>
    </location>
</feature>
<dbReference type="InterPro" id="IPR013113">
    <property type="entry name" value="SIP_FAD-bd"/>
</dbReference>
<dbReference type="InterPro" id="IPR039261">
    <property type="entry name" value="FNR_nucleotide-bd"/>
</dbReference>
<gene>
    <name evidence="2" type="ORF">ATJ78_1845</name>
</gene>
<proteinExistence type="predicted"/>
<dbReference type="GO" id="GO:0016491">
    <property type="term" value="F:oxidoreductase activity"/>
    <property type="evidence" value="ECO:0007669"/>
    <property type="project" value="InterPro"/>
</dbReference>
<dbReference type="RefSeq" id="WP_245836261.1">
    <property type="nucleotide sequence ID" value="NZ_PDJE01000001.1"/>
</dbReference>
<dbReference type="Pfam" id="PF04954">
    <property type="entry name" value="SIP"/>
    <property type="match status" value="1"/>
</dbReference>
<dbReference type="Pfam" id="PF08021">
    <property type="entry name" value="FAD_binding_9"/>
    <property type="match status" value="1"/>
</dbReference>
<keyword evidence="3" id="KW-1185">Reference proteome</keyword>
<name>A0A2A9DY42_9MICO</name>
<organism evidence="2 3">
    <name type="scientific">Paramicrobacterium agarici</name>
    <dbReference type="NCBI Taxonomy" id="630514"/>
    <lineage>
        <taxon>Bacteria</taxon>
        <taxon>Bacillati</taxon>
        <taxon>Actinomycetota</taxon>
        <taxon>Actinomycetes</taxon>
        <taxon>Micrococcales</taxon>
        <taxon>Microbacteriaceae</taxon>
        <taxon>Paramicrobacterium</taxon>
    </lineage>
</organism>